<feature type="compositionally biased region" description="Basic and acidic residues" evidence="8">
    <location>
        <begin position="482"/>
        <end position="501"/>
    </location>
</feature>
<keyword evidence="7 9" id="KW-0472">Membrane</keyword>
<dbReference type="PANTHER" id="PTHR43507">
    <property type="entry name" value="NADH-UBIQUINONE OXIDOREDUCTASE CHAIN 4"/>
    <property type="match status" value="1"/>
</dbReference>
<evidence type="ECO:0000256" key="1">
    <source>
        <dbReference type="ARBA" id="ARBA00004141"/>
    </source>
</evidence>
<feature type="transmembrane region" description="Helical" evidence="9">
    <location>
        <begin position="119"/>
        <end position="136"/>
    </location>
</feature>
<evidence type="ECO:0000256" key="9">
    <source>
        <dbReference type="SAM" id="Phobius"/>
    </source>
</evidence>
<feature type="transmembrane region" description="Helical" evidence="9">
    <location>
        <begin position="316"/>
        <end position="336"/>
    </location>
</feature>
<evidence type="ECO:0000259" key="11">
    <source>
        <dbReference type="Pfam" id="PF01059"/>
    </source>
</evidence>
<feature type="transmembrane region" description="Helical" evidence="9">
    <location>
        <begin position="439"/>
        <end position="458"/>
    </location>
</feature>
<feature type="region of interest" description="Disordered" evidence="8">
    <location>
        <begin position="480"/>
        <end position="501"/>
    </location>
</feature>
<evidence type="ECO:0000313" key="12">
    <source>
        <dbReference type="EMBL" id="CAB4720519.1"/>
    </source>
</evidence>
<dbReference type="GO" id="GO:0015990">
    <property type="term" value="P:electron transport coupled proton transport"/>
    <property type="evidence" value="ECO:0007669"/>
    <property type="project" value="TreeGrafter"/>
</dbReference>
<proteinExistence type="inferred from homology"/>
<dbReference type="InterPro" id="IPR001750">
    <property type="entry name" value="ND/Mrp_TM"/>
</dbReference>
<feature type="transmembrane region" description="Helical" evidence="9">
    <location>
        <begin position="33"/>
        <end position="54"/>
    </location>
</feature>
<evidence type="ECO:0000256" key="6">
    <source>
        <dbReference type="ARBA" id="ARBA00023027"/>
    </source>
</evidence>
<dbReference type="InterPro" id="IPR010227">
    <property type="entry name" value="NADH_Q_OxRdtase_chainM/4"/>
</dbReference>
<feature type="transmembrane region" description="Helical" evidence="9">
    <location>
        <begin position="342"/>
        <end position="364"/>
    </location>
</feature>
<gene>
    <name evidence="12" type="ORF">UFOPK2602_01701</name>
    <name evidence="13" type="ORF">UFOPK2806_01962</name>
    <name evidence="14" type="ORF">UFOPK3417_00426</name>
    <name evidence="15" type="ORF">UFOPK4306_00915</name>
</gene>
<evidence type="ECO:0000313" key="15">
    <source>
        <dbReference type="EMBL" id="CAB5059926.1"/>
    </source>
</evidence>
<evidence type="ECO:0000313" key="13">
    <source>
        <dbReference type="EMBL" id="CAB4764703.1"/>
    </source>
</evidence>
<feature type="transmembrane region" description="Helical" evidence="9">
    <location>
        <begin position="89"/>
        <end position="107"/>
    </location>
</feature>
<evidence type="ECO:0000256" key="5">
    <source>
        <dbReference type="ARBA" id="ARBA00022989"/>
    </source>
</evidence>
<dbReference type="PRINTS" id="PR01437">
    <property type="entry name" value="NUOXDRDTASE4"/>
</dbReference>
<feature type="transmembrane region" description="Helical" evidence="9">
    <location>
        <begin position="385"/>
        <end position="407"/>
    </location>
</feature>
<dbReference type="GO" id="GO:0016020">
    <property type="term" value="C:membrane"/>
    <property type="evidence" value="ECO:0007669"/>
    <property type="project" value="UniProtKB-SubCell"/>
</dbReference>
<dbReference type="EMBL" id="CAEZYY010000033">
    <property type="protein sequence ID" value="CAB4764703.1"/>
    <property type="molecule type" value="Genomic_DNA"/>
</dbReference>
<reference evidence="13" key="1">
    <citation type="submission" date="2020-05" db="EMBL/GenBank/DDBJ databases">
        <authorList>
            <person name="Chiriac C."/>
            <person name="Salcher M."/>
            <person name="Ghai R."/>
            <person name="Kavagutti S V."/>
        </authorList>
    </citation>
    <scope>NUCLEOTIDE SEQUENCE</scope>
</reference>
<comment type="similarity">
    <text evidence="2">Belongs to the complex I subunit 4 family.</text>
</comment>
<evidence type="ECO:0000313" key="14">
    <source>
        <dbReference type="EMBL" id="CAB4864877.1"/>
    </source>
</evidence>
<dbReference type="AlphaFoldDB" id="A0A6J6V160"/>
<keyword evidence="6" id="KW-0520">NAD</keyword>
<dbReference type="GO" id="GO:0008137">
    <property type="term" value="F:NADH dehydrogenase (ubiquinone) activity"/>
    <property type="evidence" value="ECO:0007669"/>
    <property type="project" value="InterPro"/>
</dbReference>
<dbReference type="GO" id="GO:0042773">
    <property type="term" value="P:ATP synthesis coupled electron transport"/>
    <property type="evidence" value="ECO:0007669"/>
    <property type="project" value="InterPro"/>
</dbReference>
<keyword evidence="4" id="KW-1278">Translocase</keyword>
<feature type="transmembrane region" description="Helical" evidence="9">
    <location>
        <begin position="287"/>
        <end position="309"/>
    </location>
</feature>
<keyword evidence="5 9" id="KW-1133">Transmembrane helix</keyword>
<dbReference type="EMBL" id="CAFBLR010000025">
    <property type="protein sequence ID" value="CAB4864877.1"/>
    <property type="molecule type" value="Genomic_DNA"/>
</dbReference>
<feature type="transmembrane region" description="Helical" evidence="9">
    <location>
        <begin position="224"/>
        <end position="246"/>
    </location>
</feature>
<evidence type="ECO:0000256" key="8">
    <source>
        <dbReference type="SAM" id="MobiDB-lite"/>
    </source>
</evidence>
<evidence type="ECO:0000256" key="2">
    <source>
        <dbReference type="ARBA" id="ARBA00009025"/>
    </source>
</evidence>
<dbReference type="NCBIfam" id="TIGR01972">
    <property type="entry name" value="NDH_I_M"/>
    <property type="match status" value="1"/>
</dbReference>
<feature type="transmembrane region" description="Helical" evidence="9">
    <location>
        <begin position="142"/>
        <end position="160"/>
    </location>
</feature>
<feature type="transmembrane region" description="Helical" evidence="9">
    <location>
        <begin position="6"/>
        <end position="26"/>
    </location>
</feature>
<dbReference type="InterPro" id="IPR000260">
    <property type="entry name" value="NADH4_N"/>
</dbReference>
<dbReference type="EMBL" id="CAFBQP010000028">
    <property type="protein sequence ID" value="CAB5059926.1"/>
    <property type="molecule type" value="Genomic_DNA"/>
</dbReference>
<evidence type="ECO:0000259" key="10">
    <source>
        <dbReference type="Pfam" id="PF00361"/>
    </source>
</evidence>
<protein>
    <submittedName>
        <fullName evidence="13">Unannotated protein</fullName>
    </submittedName>
</protein>
<evidence type="ECO:0000256" key="7">
    <source>
        <dbReference type="ARBA" id="ARBA00023136"/>
    </source>
</evidence>
<feature type="domain" description="NADH:quinone oxidoreductase/Mrp antiporter transmembrane" evidence="10">
    <location>
        <begin position="136"/>
        <end position="418"/>
    </location>
</feature>
<accession>A0A6J6V160</accession>
<keyword evidence="3 9" id="KW-0812">Transmembrane</keyword>
<dbReference type="GO" id="GO:0003954">
    <property type="term" value="F:NADH dehydrogenase activity"/>
    <property type="evidence" value="ECO:0007669"/>
    <property type="project" value="TreeGrafter"/>
</dbReference>
<evidence type="ECO:0000256" key="3">
    <source>
        <dbReference type="ARBA" id="ARBA00022692"/>
    </source>
</evidence>
<feature type="transmembrane region" description="Helical" evidence="9">
    <location>
        <begin position="512"/>
        <end position="531"/>
    </location>
</feature>
<dbReference type="Pfam" id="PF00361">
    <property type="entry name" value="Proton_antipo_M"/>
    <property type="match status" value="1"/>
</dbReference>
<dbReference type="GO" id="GO:0048039">
    <property type="term" value="F:ubiquinone binding"/>
    <property type="evidence" value="ECO:0007669"/>
    <property type="project" value="TreeGrafter"/>
</dbReference>
<dbReference type="EMBL" id="CAEZXX010000133">
    <property type="protein sequence ID" value="CAB4720519.1"/>
    <property type="molecule type" value="Genomic_DNA"/>
</dbReference>
<evidence type="ECO:0000256" key="4">
    <source>
        <dbReference type="ARBA" id="ARBA00022967"/>
    </source>
</evidence>
<dbReference type="PANTHER" id="PTHR43507:SF1">
    <property type="entry name" value="NADH-UBIQUINONE OXIDOREDUCTASE CHAIN 4"/>
    <property type="match status" value="1"/>
</dbReference>
<feature type="domain" description="NADH:ubiquinone oxidoreductase chain 4 N-terminal" evidence="11">
    <location>
        <begin position="72"/>
        <end position="128"/>
    </location>
</feature>
<feature type="transmembrane region" description="Helical" evidence="9">
    <location>
        <begin position="172"/>
        <end position="192"/>
    </location>
</feature>
<comment type="subcellular location">
    <subcellularLocation>
        <location evidence="1">Membrane</location>
        <topology evidence="1">Multi-pass membrane protein</topology>
    </subcellularLocation>
</comment>
<dbReference type="Pfam" id="PF01059">
    <property type="entry name" value="Oxidored_q5_N"/>
    <property type="match status" value="1"/>
</dbReference>
<dbReference type="InterPro" id="IPR003918">
    <property type="entry name" value="NADH_UbQ_OxRdtase"/>
</dbReference>
<organism evidence="13">
    <name type="scientific">freshwater metagenome</name>
    <dbReference type="NCBI Taxonomy" id="449393"/>
    <lineage>
        <taxon>unclassified sequences</taxon>
        <taxon>metagenomes</taxon>
        <taxon>ecological metagenomes</taxon>
    </lineage>
</organism>
<name>A0A6J6V160_9ZZZZ</name>
<sequence length="552" mass="60055">MLTDQNWVLSVGVFLPLAGVLVMMFIPKSDELLVKFVGLLAALATLGIGIYTLAEFDYGQAEKLQFAVNTSWIDVIHSRYIVGLDGLSLPLYILSMVITVLVMIYSWNHVPSPGNPKAFYMLMLVLQVGMAGTFVAQDLVLFFVFFEIVLLPMYFMIGVWGGENRQYASLKFFLYTMFGSAFMLVAFLALFFKTGGTTFSMTQLADLVQQKYAEGGLTSTTMNLIFAGMALGFAVKVPMFPFHTWLPDAHTQAPTQGSVILAAILLKLGTYGFVRIALPILPQAAKVFAPWIGLLSVIGIIYGAWCCLAQTDMKRLIAFSSVAHMGFVMLGISTLTSYGINAAMFGMVAHGLITGMLFFVAGSVKDRYHTLEIKRLSGMLKQVPKLGWIMGFAAMASLGLPGLAGFWGEFPAILSAFEPAKGNVDLAIGPLSVNLYRTFMIIASIGTVFAAGYLLWLYQRTAFGTPTAEFAGLGADADDQDDHAHGAHDAHEGAEDTGHADGHHEKLHDVGIFEWIAWAPMLAAIVFFGVYPQAMFKVFDPAVSLISKKFGG</sequence>